<keyword evidence="3" id="KW-1185">Reference proteome</keyword>
<protein>
    <submittedName>
        <fullName evidence="2">Uncharacterized protein</fullName>
    </submittedName>
</protein>
<organism evidence="2">
    <name type="scientific">Oryza punctata</name>
    <name type="common">Red rice</name>
    <dbReference type="NCBI Taxonomy" id="4537"/>
    <lineage>
        <taxon>Eukaryota</taxon>
        <taxon>Viridiplantae</taxon>
        <taxon>Streptophyta</taxon>
        <taxon>Embryophyta</taxon>
        <taxon>Tracheophyta</taxon>
        <taxon>Spermatophyta</taxon>
        <taxon>Magnoliopsida</taxon>
        <taxon>Liliopsida</taxon>
        <taxon>Poales</taxon>
        <taxon>Poaceae</taxon>
        <taxon>BOP clade</taxon>
        <taxon>Oryzoideae</taxon>
        <taxon>Oryzeae</taxon>
        <taxon>Oryzinae</taxon>
        <taxon>Oryza</taxon>
    </lineage>
</organism>
<reference evidence="2" key="2">
    <citation type="submission" date="2018-05" db="EMBL/GenBank/DDBJ databases">
        <title>OpunRS2 (Oryza punctata Reference Sequence Version 2).</title>
        <authorList>
            <person name="Zhang J."/>
            <person name="Kudrna D."/>
            <person name="Lee S."/>
            <person name="Talag J."/>
            <person name="Welchert J."/>
            <person name="Wing R.A."/>
        </authorList>
    </citation>
    <scope>NUCLEOTIDE SEQUENCE [LARGE SCALE GENOMIC DNA]</scope>
</reference>
<accession>A0A0E0KPE9</accession>
<feature type="transmembrane region" description="Helical" evidence="1">
    <location>
        <begin position="52"/>
        <end position="70"/>
    </location>
</feature>
<dbReference type="AlphaFoldDB" id="A0A0E0KPE9"/>
<evidence type="ECO:0000256" key="1">
    <source>
        <dbReference type="SAM" id="Phobius"/>
    </source>
</evidence>
<dbReference type="HOGENOM" id="CLU_2516570_0_0_1"/>
<dbReference type="EnsemblPlants" id="OPUNC04G07430.1">
    <property type="protein sequence ID" value="OPUNC04G07430.1"/>
    <property type="gene ID" value="OPUNC04G07430"/>
</dbReference>
<keyword evidence="1" id="KW-0472">Membrane</keyword>
<keyword evidence="1" id="KW-0812">Transmembrane</keyword>
<reference evidence="2" key="1">
    <citation type="submission" date="2015-04" db="UniProtKB">
        <authorList>
            <consortium name="EnsemblPlants"/>
        </authorList>
    </citation>
    <scope>IDENTIFICATION</scope>
</reference>
<sequence length="85" mass="9643">MTCTEERGRTCDTFVLPPVVKCLSELASPAAACTLLWATDAVRRQVEKLSDMVPSCIFFIVIILYLRMLMSEVIQSEHWSDCFIL</sequence>
<evidence type="ECO:0000313" key="2">
    <source>
        <dbReference type="EnsemblPlants" id="OPUNC04G07430.1"/>
    </source>
</evidence>
<dbReference type="Proteomes" id="UP000026962">
    <property type="component" value="Chromosome 4"/>
</dbReference>
<proteinExistence type="predicted"/>
<name>A0A0E0KPE9_ORYPU</name>
<keyword evidence="1" id="KW-1133">Transmembrane helix</keyword>
<dbReference type="Gramene" id="OPUNC04G07430.1">
    <property type="protein sequence ID" value="OPUNC04G07430.1"/>
    <property type="gene ID" value="OPUNC04G07430"/>
</dbReference>
<evidence type="ECO:0000313" key="3">
    <source>
        <dbReference type="Proteomes" id="UP000026962"/>
    </source>
</evidence>